<dbReference type="Proteomes" id="UP001159405">
    <property type="component" value="Unassembled WGS sequence"/>
</dbReference>
<organism evidence="1 2">
    <name type="scientific">Porites lobata</name>
    <dbReference type="NCBI Taxonomy" id="104759"/>
    <lineage>
        <taxon>Eukaryota</taxon>
        <taxon>Metazoa</taxon>
        <taxon>Cnidaria</taxon>
        <taxon>Anthozoa</taxon>
        <taxon>Hexacorallia</taxon>
        <taxon>Scleractinia</taxon>
        <taxon>Fungiina</taxon>
        <taxon>Poritidae</taxon>
        <taxon>Porites</taxon>
    </lineage>
</organism>
<feature type="non-terminal residue" evidence="1">
    <location>
        <position position="104"/>
    </location>
</feature>
<protein>
    <submittedName>
        <fullName evidence="1">Uncharacterized protein</fullName>
    </submittedName>
</protein>
<evidence type="ECO:0000313" key="2">
    <source>
        <dbReference type="Proteomes" id="UP001159405"/>
    </source>
</evidence>
<comment type="caution">
    <text evidence="1">The sequence shown here is derived from an EMBL/GenBank/DDBJ whole genome shotgun (WGS) entry which is preliminary data.</text>
</comment>
<sequence length="104" mass="12308">MRCFRKLLGISYRDHITNDAIRDRIRQAIGPYDDILTTVNKRNLKWFEHVSRSSGLAKTLLQGTVQGGRRRGRQKKRWENNIAEWTGLKFCHAVREAENKIKWK</sequence>
<evidence type="ECO:0000313" key="1">
    <source>
        <dbReference type="EMBL" id="CAH3157592.1"/>
    </source>
</evidence>
<reference evidence="1 2" key="1">
    <citation type="submission" date="2022-05" db="EMBL/GenBank/DDBJ databases">
        <authorList>
            <consortium name="Genoscope - CEA"/>
            <person name="William W."/>
        </authorList>
    </citation>
    <scope>NUCLEOTIDE SEQUENCE [LARGE SCALE GENOMIC DNA]</scope>
</reference>
<dbReference type="EMBL" id="CALNXK010000108">
    <property type="protein sequence ID" value="CAH3157592.1"/>
    <property type="molecule type" value="Genomic_DNA"/>
</dbReference>
<gene>
    <name evidence="1" type="ORF">PLOB_00002289</name>
</gene>
<accession>A0ABN8Q5I8</accession>
<proteinExistence type="predicted"/>
<name>A0ABN8Q5I8_9CNID</name>
<keyword evidence="2" id="KW-1185">Reference proteome</keyword>